<evidence type="ECO:0000256" key="11">
    <source>
        <dbReference type="PIRNR" id="PIRNR001461"/>
    </source>
</evidence>
<evidence type="ECO:0000256" key="2">
    <source>
        <dbReference type="ARBA" id="ARBA00001936"/>
    </source>
</evidence>
<feature type="binding site" evidence="10">
    <location>
        <begin position="214"/>
        <end position="216"/>
    </location>
    <ligand>
        <name>substrate</name>
    </ligand>
</feature>
<dbReference type="InterPro" id="IPR026019">
    <property type="entry name" value="Ribul_P_3_epim"/>
</dbReference>
<comment type="cofactor">
    <cofactor evidence="3">
        <name>Co(2+)</name>
        <dbReference type="ChEBI" id="CHEBI:48828"/>
    </cofactor>
</comment>
<dbReference type="GO" id="GO:0006098">
    <property type="term" value="P:pentose-phosphate shunt"/>
    <property type="evidence" value="ECO:0007669"/>
    <property type="project" value="UniProtKB-UniRule"/>
</dbReference>
<feature type="binding site" evidence="10 14">
    <location>
        <begin position="181"/>
        <end position="184"/>
    </location>
    <ligand>
        <name>substrate</name>
    </ligand>
</feature>
<feature type="active site" description="Proton donor" evidence="10 12">
    <location>
        <position position="214"/>
    </location>
</feature>
<comment type="function">
    <text evidence="10">Catalyzes the reversible epimerization of D-ribulose 5-phosphate to D-xylulose 5-phosphate.</text>
</comment>
<gene>
    <name evidence="10" type="primary">rpe</name>
    <name evidence="15" type="ORF">SAMN06272737_12540</name>
</gene>
<feature type="binding site" evidence="10 14">
    <location>
        <begin position="236"/>
        <end position="237"/>
    </location>
    <ligand>
        <name>substrate</name>
    </ligand>
</feature>
<feature type="binding site" evidence="10 14">
    <location>
        <position position="105"/>
    </location>
    <ligand>
        <name>substrate</name>
    </ligand>
</feature>
<evidence type="ECO:0000256" key="9">
    <source>
        <dbReference type="ARBA" id="ARBA00023235"/>
    </source>
</evidence>
<dbReference type="Gene3D" id="3.20.20.70">
    <property type="entry name" value="Aldolase class I"/>
    <property type="match status" value="1"/>
</dbReference>
<evidence type="ECO:0000256" key="8">
    <source>
        <dbReference type="ARBA" id="ARBA00022723"/>
    </source>
</evidence>
<protein>
    <recommendedName>
        <fullName evidence="7 10">Ribulose-phosphate 3-epimerase</fullName>
        <ecNumber evidence="7 10">5.1.3.1</ecNumber>
    </recommendedName>
</protein>
<feature type="binding site" evidence="10 13">
    <location>
        <position position="214"/>
    </location>
    <ligand>
        <name>a divalent metal cation</name>
        <dbReference type="ChEBI" id="CHEBI:60240"/>
    </ligand>
</feature>
<comment type="catalytic activity">
    <reaction evidence="1 10 11">
        <text>D-ribulose 5-phosphate = D-xylulose 5-phosphate</text>
        <dbReference type="Rhea" id="RHEA:13677"/>
        <dbReference type="ChEBI" id="CHEBI:57737"/>
        <dbReference type="ChEBI" id="CHEBI:58121"/>
        <dbReference type="EC" id="5.1.3.1"/>
    </reaction>
</comment>
<evidence type="ECO:0000256" key="3">
    <source>
        <dbReference type="ARBA" id="ARBA00001941"/>
    </source>
</evidence>
<evidence type="ECO:0000256" key="13">
    <source>
        <dbReference type="PIRSR" id="PIRSR001461-2"/>
    </source>
</evidence>
<keyword evidence="16" id="KW-1185">Reference proteome</keyword>
<dbReference type="GO" id="GO:0046872">
    <property type="term" value="F:metal ion binding"/>
    <property type="evidence" value="ECO:0007669"/>
    <property type="project" value="UniProtKB-UniRule"/>
</dbReference>
<evidence type="ECO:0000313" key="16">
    <source>
        <dbReference type="Proteomes" id="UP000198403"/>
    </source>
</evidence>
<dbReference type="GO" id="GO:0004750">
    <property type="term" value="F:D-ribulose-phosphate 3-epimerase activity"/>
    <property type="evidence" value="ECO:0007669"/>
    <property type="project" value="UniProtKB-UniRule"/>
</dbReference>
<feature type="binding site" evidence="10 14">
    <location>
        <position position="49"/>
    </location>
    <ligand>
        <name>substrate</name>
    </ligand>
</feature>
<dbReference type="FunFam" id="3.20.20.70:FF:000004">
    <property type="entry name" value="Ribulose-phosphate 3-epimerase"/>
    <property type="match status" value="1"/>
</dbReference>
<keyword evidence="13" id="KW-0862">Zinc</keyword>
<feature type="binding site" evidence="10 13">
    <location>
        <position position="74"/>
    </location>
    <ligand>
        <name>a divalent metal cation</name>
        <dbReference type="ChEBI" id="CHEBI:60240"/>
    </ligand>
</feature>
<keyword evidence="10 11" id="KW-0119">Carbohydrate metabolism</keyword>
<accession>A0A238Z6F5</accession>
<evidence type="ECO:0000256" key="10">
    <source>
        <dbReference type="HAMAP-Rule" id="MF_02227"/>
    </source>
</evidence>
<dbReference type="GO" id="GO:0019323">
    <property type="term" value="P:pentose catabolic process"/>
    <property type="evidence" value="ECO:0007669"/>
    <property type="project" value="UniProtKB-UniRule"/>
</dbReference>
<dbReference type="InterPro" id="IPR011060">
    <property type="entry name" value="RibuloseP-bd_barrel"/>
</dbReference>
<comment type="similarity">
    <text evidence="6 10 11">Belongs to the ribulose-phosphate 3-epimerase family.</text>
</comment>
<name>A0A238Z6F5_9ACTN</name>
<dbReference type="GO" id="GO:0005737">
    <property type="term" value="C:cytoplasm"/>
    <property type="evidence" value="ECO:0007669"/>
    <property type="project" value="UniProtKB-ARBA"/>
</dbReference>
<dbReference type="PROSITE" id="PS01086">
    <property type="entry name" value="RIBUL_P_3_EPIMER_2"/>
    <property type="match status" value="1"/>
</dbReference>
<dbReference type="Pfam" id="PF00834">
    <property type="entry name" value="Ribul_P_3_epim"/>
    <property type="match status" value="1"/>
</dbReference>
<reference evidence="15 16" key="1">
    <citation type="submission" date="2017-06" db="EMBL/GenBank/DDBJ databases">
        <authorList>
            <person name="Kim H.J."/>
            <person name="Triplett B.A."/>
        </authorList>
    </citation>
    <scope>NUCLEOTIDE SEQUENCE [LARGE SCALE GENOMIC DNA]</scope>
    <source>
        <strain evidence="15 16">DSM 44272</strain>
    </source>
</reference>
<dbReference type="AlphaFoldDB" id="A0A238Z6F5"/>
<comment type="cofactor">
    <cofactor evidence="10 13">
        <name>a divalent metal cation</name>
        <dbReference type="ChEBI" id="CHEBI:60240"/>
    </cofactor>
    <text evidence="10 13">Binds 1 divalent metal cation per subunit.</text>
</comment>
<dbReference type="CDD" id="cd00429">
    <property type="entry name" value="RPE"/>
    <property type="match status" value="1"/>
</dbReference>
<evidence type="ECO:0000256" key="4">
    <source>
        <dbReference type="ARBA" id="ARBA00001947"/>
    </source>
</evidence>
<evidence type="ECO:0000313" key="15">
    <source>
        <dbReference type="EMBL" id="SNR78393.1"/>
    </source>
</evidence>
<comment type="cofactor">
    <cofactor evidence="5">
        <name>Fe(2+)</name>
        <dbReference type="ChEBI" id="CHEBI:29033"/>
    </cofactor>
</comment>
<evidence type="ECO:0000256" key="6">
    <source>
        <dbReference type="ARBA" id="ARBA00009541"/>
    </source>
</evidence>
<evidence type="ECO:0000256" key="5">
    <source>
        <dbReference type="ARBA" id="ARBA00001954"/>
    </source>
</evidence>
<comment type="cofactor">
    <cofactor evidence="4">
        <name>Zn(2+)</name>
        <dbReference type="ChEBI" id="CHEBI:29105"/>
    </cofactor>
</comment>
<organism evidence="15 16">
    <name type="scientific">Blastococcus mobilis</name>
    <dbReference type="NCBI Taxonomy" id="1938746"/>
    <lineage>
        <taxon>Bacteria</taxon>
        <taxon>Bacillati</taxon>
        <taxon>Actinomycetota</taxon>
        <taxon>Actinomycetes</taxon>
        <taxon>Geodermatophilales</taxon>
        <taxon>Geodermatophilaceae</taxon>
        <taxon>Blastococcus</taxon>
    </lineage>
</organism>
<dbReference type="PIRSF" id="PIRSF001461">
    <property type="entry name" value="RPE"/>
    <property type="match status" value="1"/>
</dbReference>
<keyword evidence="13" id="KW-0464">Manganese</keyword>
<dbReference type="NCBIfam" id="TIGR01163">
    <property type="entry name" value="rpe"/>
    <property type="match status" value="1"/>
</dbReference>
<dbReference type="NCBIfam" id="NF004076">
    <property type="entry name" value="PRK05581.1-4"/>
    <property type="match status" value="1"/>
</dbReference>
<dbReference type="EMBL" id="FZNO01000025">
    <property type="protein sequence ID" value="SNR78393.1"/>
    <property type="molecule type" value="Genomic_DNA"/>
</dbReference>
<evidence type="ECO:0000256" key="14">
    <source>
        <dbReference type="PIRSR" id="PIRSR001461-3"/>
    </source>
</evidence>
<comment type="pathway">
    <text evidence="10">Carbohydrate degradation.</text>
</comment>
<keyword evidence="13" id="KW-0170">Cobalt</keyword>
<keyword evidence="8 10" id="KW-0479">Metal-binding</keyword>
<evidence type="ECO:0000256" key="7">
    <source>
        <dbReference type="ARBA" id="ARBA00013188"/>
    </source>
</evidence>
<dbReference type="EC" id="5.1.3.1" evidence="7 10"/>
<evidence type="ECO:0000256" key="1">
    <source>
        <dbReference type="ARBA" id="ARBA00001782"/>
    </source>
</evidence>
<feature type="active site" description="Proton acceptor" evidence="10 12">
    <location>
        <position position="74"/>
    </location>
</feature>
<dbReference type="InterPro" id="IPR013785">
    <property type="entry name" value="Aldolase_TIM"/>
</dbReference>
<feature type="binding site" evidence="10 13">
    <location>
        <position position="72"/>
    </location>
    <ligand>
        <name>a divalent metal cation</name>
        <dbReference type="ChEBI" id="CHEBI:60240"/>
    </ligand>
</feature>
<dbReference type="InterPro" id="IPR000056">
    <property type="entry name" value="Ribul_P_3_epim-like"/>
</dbReference>
<dbReference type="SUPFAM" id="SSF51366">
    <property type="entry name" value="Ribulose-phoshate binding barrel"/>
    <property type="match status" value="1"/>
</dbReference>
<comment type="cofactor">
    <cofactor evidence="2">
        <name>Mn(2+)</name>
        <dbReference type="ChEBI" id="CHEBI:29035"/>
    </cofactor>
</comment>
<dbReference type="HAMAP" id="MF_02227">
    <property type="entry name" value="RPE"/>
    <property type="match status" value="1"/>
</dbReference>
<evidence type="ECO:0000256" key="12">
    <source>
        <dbReference type="PIRSR" id="PIRSR001461-1"/>
    </source>
</evidence>
<keyword evidence="9 10" id="KW-0413">Isomerase</keyword>
<proteinExistence type="inferred from homology"/>
<dbReference type="PANTHER" id="PTHR11749">
    <property type="entry name" value="RIBULOSE-5-PHOSPHATE-3-EPIMERASE"/>
    <property type="match status" value="1"/>
</dbReference>
<feature type="binding site" evidence="14">
    <location>
        <position position="216"/>
    </location>
    <ligand>
        <name>substrate</name>
    </ligand>
</feature>
<dbReference type="Proteomes" id="UP000198403">
    <property type="component" value="Unassembled WGS sequence"/>
</dbReference>
<sequence length="262" mass="27240">MEGSLGAGAAAAWARNRHRPAPGPSVRKSGIAAHLDSADVSREPMIAPSLLSADFARLAEETQRVADADWLHVDVMDAHFVPNLTLGLPVVEAIQAVSPVPLDCHLMIEDPERWAPGYAQVGAHNVTVHAEACTDPRAVARDIRAAGALAGLAIKPGTPLDQYLDVLPDYDTLLVMSVEPGFGGQSFIPDVLAKVRTARELVDTGHLKLLVEIDGGINADTIEQAAEAGVDVFVAGSAVYGADDPAKAIAALRAQAAAATSG</sequence>
<feature type="binding site" evidence="10 13">
    <location>
        <position position="105"/>
    </location>
    <ligand>
        <name>a divalent metal cation</name>
        <dbReference type="ChEBI" id="CHEBI:60240"/>
    </ligand>
</feature>
<dbReference type="PROSITE" id="PS01085">
    <property type="entry name" value="RIBUL_P_3_EPIMER_1"/>
    <property type="match status" value="1"/>
</dbReference>